<dbReference type="InterPro" id="IPR036629">
    <property type="entry name" value="YjbJ_sf"/>
</dbReference>
<evidence type="ECO:0000313" key="1">
    <source>
        <dbReference type="EMBL" id="EQB14958.1"/>
    </source>
</evidence>
<reference evidence="1 2" key="1">
    <citation type="journal article" date="2013" name="Genome Announc.">
        <title>Draft Genome Sequence of Sphingobium lactosutens Strain DS20T, Isolated from a Hexachlorocyclohexane Dumpsite.</title>
        <authorList>
            <person name="Kumar R."/>
            <person name="Dwivedi V."/>
            <person name="Negi V."/>
            <person name="Khurana J.P."/>
            <person name="Lal R."/>
        </authorList>
    </citation>
    <scope>NUCLEOTIDE SEQUENCE [LARGE SCALE GENOMIC DNA]</scope>
    <source>
        <strain evidence="1 2">DS20</strain>
    </source>
</reference>
<dbReference type="PATRIC" id="fig|1331060.3.peg.2349"/>
<name>T0HS59_9SPHN</name>
<dbReference type="OrthoDB" id="7468393at2"/>
<dbReference type="eggNOG" id="ENOG5032WVN">
    <property type="taxonomic scope" value="Bacteria"/>
</dbReference>
<gene>
    <name evidence="1" type="ORF">RLDS_12365</name>
</gene>
<proteinExistence type="predicted"/>
<protein>
    <submittedName>
        <fullName evidence="1">Uncharacterized protein</fullName>
    </submittedName>
</protein>
<organism evidence="1 2">
    <name type="scientific">Sphingobium lactosutens DS20</name>
    <dbReference type="NCBI Taxonomy" id="1331060"/>
    <lineage>
        <taxon>Bacteria</taxon>
        <taxon>Pseudomonadati</taxon>
        <taxon>Pseudomonadota</taxon>
        <taxon>Alphaproteobacteria</taxon>
        <taxon>Sphingomonadales</taxon>
        <taxon>Sphingomonadaceae</taxon>
        <taxon>Sphingobium</taxon>
    </lineage>
</organism>
<accession>T0HS59</accession>
<comment type="caution">
    <text evidence="1">The sequence shown here is derived from an EMBL/GenBank/DDBJ whole genome shotgun (WGS) entry which is preliminary data.</text>
</comment>
<dbReference type="EMBL" id="ATDP01000089">
    <property type="protein sequence ID" value="EQB14958.1"/>
    <property type="molecule type" value="Genomic_DNA"/>
</dbReference>
<dbReference type="SUPFAM" id="SSF69047">
    <property type="entry name" value="Hypothetical protein YjbJ"/>
    <property type="match status" value="1"/>
</dbReference>
<sequence>MNKHQIHGNWKIVSGKIQRIWAESLGDYRAAVHGNLREIAGLIQKEFGLAQEEAKQAIEKWREEELPTALLKEQWDRFDLAMRDQWDVLRIRRKLLSHELEDKRQLVISHAEELVSRFATHYKLSEDDVARQVNDWLTMARSWLAHPSPNDRRKPEEKL</sequence>
<dbReference type="Proteomes" id="UP000015531">
    <property type="component" value="Unassembled WGS sequence"/>
</dbReference>
<dbReference type="AlphaFoldDB" id="T0HS59"/>
<evidence type="ECO:0000313" key="2">
    <source>
        <dbReference type="Proteomes" id="UP000015531"/>
    </source>
</evidence>
<dbReference type="RefSeq" id="WP_021226154.1">
    <property type="nucleotide sequence ID" value="NZ_ATDP01000089.1"/>
</dbReference>
<keyword evidence="2" id="KW-1185">Reference proteome</keyword>
<dbReference type="Gene3D" id="1.10.1470.10">
    <property type="entry name" value="YjbJ"/>
    <property type="match status" value="2"/>
</dbReference>